<evidence type="ECO:0000256" key="1">
    <source>
        <dbReference type="ARBA" id="ARBA00004302"/>
    </source>
</evidence>
<keyword evidence="2" id="KW-0964">Secreted</keyword>
<dbReference type="FunFam" id="2.10.25.10:FF:000130">
    <property type="entry name" value="Laminin subunit beta 1"/>
    <property type="match status" value="1"/>
</dbReference>
<reference evidence="12 13" key="1">
    <citation type="submission" date="2019-12" db="EMBL/GenBank/DDBJ databases">
        <title>Chromosome-level assembly of the Caenorhabditis remanei genome.</title>
        <authorList>
            <person name="Teterina A.A."/>
            <person name="Willis J.H."/>
            <person name="Phillips P.C."/>
        </authorList>
    </citation>
    <scope>NUCLEOTIDE SEQUENCE [LARGE SCALE GENOMIC DNA]</scope>
    <source>
        <strain evidence="12 13">PX506</strain>
        <tissue evidence="12">Whole organism</tissue>
    </source>
</reference>
<dbReference type="GO" id="GO:0005604">
    <property type="term" value="C:basement membrane"/>
    <property type="evidence" value="ECO:0007669"/>
    <property type="project" value="UniProtKB-SubCell"/>
</dbReference>
<organism evidence="12 13">
    <name type="scientific">Caenorhabditis remanei</name>
    <name type="common">Caenorhabditis vulgaris</name>
    <dbReference type="NCBI Taxonomy" id="31234"/>
    <lineage>
        <taxon>Eukaryota</taxon>
        <taxon>Metazoa</taxon>
        <taxon>Ecdysozoa</taxon>
        <taxon>Nematoda</taxon>
        <taxon>Chromadorea</taxon>
        <taxon>Rhabditida</taxon>
        <taxon>Rhabditina</taxon>
        <taxon>Rhabditomorpha</taxon>
        <taxon>Rhabditoidea</taxon>
        <taxon>Rhabditidae</taxon>
        <taxon>Peloderinae</taxon>
        <taxon>Caenorhabditis</taxon>
    </lineage>
</organism>
<dbReference type="Pfam" id="PF00053">
    <property type="entry name" value="EGF_laminin"/>
    <property type="match status" value="2"/>
</dbReference>
<comment type="subcellular location">
    <subcellularLocation>
        <location evidence="1">Secreted</location>
        <location evidence="1">Extracellular space</location>
        <location evidence="1">Extracellular matrix</location>
        <location evidence="1">Basement membrane</location>
    </subcellularLocation>
</comment>
<evidence type="ECO:0000259" key="11">
    <source>
        <dbReference type="Pfam" id="PF00053"/>
    </source>
</evidence>
<dbReference type="Proteomes" id="UP000483820">
    <property type="component" value="Chromosome X"/>
</dbReference>
<feature type="domain" description="Laminin EGF-like" evidence="11">
    <location>
        <begin position="3"/>
        <end position="38"/>
    </location>
</feature>
<keyword evidence="7" id="KW-1015">Disulfide bond</keyword>
<dbReference type="KEGG" id="crq:GCK72_026034"/>
<feature type="coiled-coil region" evidence="10">
    <location>
        <begin position="122"/>
        <end position="173"/>
    </location>
</feature>
<evidence type="ECO:0000313" key="12">
    <source>
        <dbReference type="EMBL" id="KAF1749566.1"/>
    </source>
</evidence>
<dbReference type="Gene3D" id="2.10.25.10">
    <property type="entry name" value="Laminin"/>
    <property type="match status" value="2"/>
</dbReference>
<evidence type="ECO:0000313" key="13">
    <source>
        <dbReference type="Proteomes" id="UP000483820"/>
    </source>
</evidence>
<keyword evidence="10" id="KW-0175">Coiled coil</keyword>
<keyword evidence="4" id="KW-0732">Signal</keyword>
<keyword evidence="5" id="KW-0677">Repeat</keyword>
<evidence type="ECO:0000256" key="8">
    <source>
        <dbReference type="ARBA" id="ARBA00023180"/>
    </source>
</evidence>
<dbReference type="GO" id="GO:0009888">
    <property type="term" value="P:tissue development"/>
    <property type="evidence" value="ECO:0007669"/>
    <property type="project" value="TreeGrafter"/>
</dbReference>
<keyword evidence="8" id="KW-0325">Glycoprotein</keyword>
<proteinExistence type="predicted"/>
<gene>
    <name evidence="12" type="ORF">GCK72_026034</name>
</gene>
<keyword evidence="6" id="KW-0084">Basement membrane</keyword>
<evidence type="ECO:0000256" key="10">
    <source>
        <dbReference type="SAM" id="Coils"/>
    </source>
</evidence>
<dbReference type="PANTHER" id="PTHR10574:SF444">
    <property type="entry name" value="BASEMENT MEMBRANE-SPECIFIC HEPARAN SULFATE PROTEOGLYCAN CORE PROTEIN"/>
    <property type="match status" value="1"/>
</dbReference>
<evidence type="ECO:0000256" key="3">
    <source>
        <dbReference type="ARBA" id="ARBA00022530"/>
    </source>
</evidence>
<evidence type="ECO:0000256" key="7">
    <source>
        <dbReference type="ARBA" id="ARBA00023157"/>
    </source>
</evidence>
<evidence type="ECO:0000256" key="6">
    <source>
        <dbReference type="ARBA" id="ARBA00022869"/>
    </source>
</evidence>
<evidence type="ECO:0000256" key="2">
    <source>
        <dbReference type="ARBA" id="ARBA00022525"/>
    </source>
</evidence>
<sequence length="185" mass="20400">MSLEKSCDAGTGECLNCLHHTEGAQRENCVDGYYGDAELKTCQRCVCNELGTNTTKEACDRVSGQCLLLRQCLRNTIWREILCNKCAGGYTGRAAIIGDDIVQKLQKQVFALISYSEDTGGASAYDADYDKMEETLKEEKQTLAEANISKEDIEEMSKKLARLKKQVIAVIENLGAIATRISNIT</sequence>
<protein>
    <recommendedName>
        <fullName evidence="11">Laminin EGF-like domain-containing protein</fullName>
    </recommendedName>
</protein>
<name>A0A6A5G3S3_CAERE</name>
<comment type="caution">
    <text evidence="12">The sequence shown here is derived from an EMBL/GenBank/DDBJ whole genome shotgun (WGS) entry which is preliminary data.</text>
</comment>
<dbReference type="SUPFAM" id="SSF57196">
    <property type="entry name" value="EGF/Laminin"/>
    <property type="match status" value="1"/>
</dbReference>
<feature type="domain" description="Laminin EGF-like" evidence="11">
    <location>
        <begin position="45"/>
        <end position="93"/>
    </location>
</feature>
<dbReference type="RefSeq" id="XP_053580186.1">
    <property type="nucleotide sequence ID" value="XM_053736620.1"/>
</dbReference>
<dbReference type="PANTHER" id="PTHR10574">
    <property type="entry name" value="NETRIN/LAMININ-RELATED"/>
    <property type="match status" value="1"/>
</dbReference>
<dbReference type="InterPro" id="IPR002049">
    <property type="entry name" value="LE_dom"/>
</dbReference>
<dbReference type="CTD" id="78778004"/>
<evidence type="ECO:0000256" key="5">
    <source>
        <dbReference type="ARBA" id="ARBA00022737"/>
    </source>
</evidence>
<accession>A0A6A5G3S3</accession>
<dbReference type="GO" id="GO:0009887">
    <property type="term" value="P:animal organ morphogenesis"/>
    <property type="evidence" value="ECO:0007669"/>
    <property type="project" value="TreeGrafter"/>
</dbReference>
<keyword evidence="3" id="KW-0272">Extracellular matrix</keyword>
<dbReference type="GeneID" id="78778004"/>
<dbReference type="AlphaFoldDB" id="A0A6A5G3S3"/>
<dbReference type="CDD" id="cd00055">
    <property type="entry name" value="EGF_Lam"/>
    <property type="match status" value="2"/>
</dbReference>
<evidence type="ECO:0000256" key="4">
    <source>
        <dbReference type="ARBA" id="ARBA00022729"/>
    </source>
</evidence>
<evidence type="ECO:0000256" key="9">
    <source>
        <dbReference type="ARBA" id="ARBA00023292"/>
    </source>
</evidence>
<dbReference type="InterPro" id="IPR050440">
    <property type="entry name" value="Laminin/Netrin_ECM"/>
</dbReference>
<dbReference type="EMBL" id="WUAV01000006">
    <property type="protein sequence ID" value="KAF1749566.1"/>
    <property type="molecule type" value="Genomic_DNA"/>
</dbReference>
<keyword evidence="9" id="KW-0424">Laminin EGF-like domain</keyword>